<dbReference type="GO" id="GO:0020037">
    <property type="term" value="F:heme binding"/>
    <property type="evidence" value="ECO:0007669"/>
    <property type="project" value="InterPro"/>
</dbReference>
<comment type="caution">
    <text evidence="6">The sequence shown here is derived from an EMBL/GenBank/DDBJ whole genome shotgun (WGS) entry which is preliminary data.</text>
</comment>
<evidence type="ECO:0000256" key="5">
    <source>
        <dbReference type="PIRSR" id="PIRSR602403-1"/>
    </source>
</evidence>
<protein>
    <recommendedName>
        <fullName evidence="8">Cytochrome P450</fullName>
    </recommendedName>
</protein>
<dbReference type="AlphaFoldDB" id="A0A9N9KZF0"/>
<dbReference type="EMBL" id="CAJVRL010000070">
    <property type="protein sequence ID" value="CAG8956289.1"/>
    <property type="molecule type" value="Genomic_DNA"/>
</dbReference>
<dbReference type="InterPro" id="IPR053007">
    <property type="entry name" value="CYP450_monoxygenase_sec-met"/>
</dbReference>
<dbReference type="InterPro" id="IPR002403">
    <property type="entry name" value="Cyt_P450_E_grp-IV"/>
</dbReference>
<reference evidence="6" key="1">
    <citation type="submission" date="2021-07" db="EMBL/GenBank/DDBJ databases">
        <authorList>
            <person name="Durling M."/>
        </authorList>
    </citation>
    <scope>NUCLEOTIDE SEQUENCE</scope>
</reference>
<keyword evidence="4 5" id="KW-0408">Iron</keyword>
<dbReference type="GO" id="GO:0004497">
    <property type="term" value="F:monooxygenase activity"/>
    <property type="evidence" value="ECO:0007669"/>
    <property type="project" value="InterPro"/>
</dbReference>
<dbReference type="InterPro" id="IPR036396">
    <property type="entry name" value="Cyt_P450_sf"/>
</dbReference>
<dbReference type="InterPro" id="IPR001128">
    <property type="entry name" value="Cyt_P450"/>
</dbReference>
<dbReference type="OrthoDB" id="3366823at2759"/>
<proteinExistence type="inferred from homology"/>
<dbReference type="SUPFAM" id="SSF48264">
    <property type="entry name" value="Cytochrome P450"/>
    <property type="match status" value="1"/>
</dbReference>
<name>A0A9N9KZF0_9HELO</name>
<evidence type="ECO:0008006" key="8">
    <source>
        <dbReference type="Google" id="ProtNLM"/>
    </source>
</evidence>
<dbReference type="PANTHER" id="PTHR47582:SF1">
    <property type="entry name" value="P450, PUTATIVE (EUROFUNG)-RELATED"/>
    <property type="match status" value="1"/>
</dbReference>
<dbReference type="GO" id="GO:0016705">
    <property type="term" value="F:oxidoreductase activity, acting on paired donors, with incorporation or reduction of molecular oxygen"/>
    <property type="evidence" value="ECO:0007669"/>
    <property type="project" value="InterPro"/>
</dbReference>
<dbReference type="Pfam" id="PF00067">
    <property type="entry name" value="p450"/>
    <property type="match status" value="1"/>
</dbReference>
<evidence type="ECO:0000313" key="6">
    <source>
        <dbReference type="EMBL" id="CAG8956289.1"/>
    </source>
</evidence>
<keyword evidence="7" id="KW-1185">Reference proteome</keyword>
<evidence type="ECO:0000256" key="1">
    <source>
        <dbReference type="ARBA" id="ARBA00001971"/>
    </source>
</evidence>
<organism evidence="6 7">
    <name type="scientific">Hymenoscyphus fraxineus</name>
    <dbReference type="NCBI Taxonomy" id="746836"/>
    <lineage>
        <taxon>Eukaryota</taxon>
        <taxon>Fungi</taxon>
        <taxon>Dikarya</taxon>
        <taxon>Ascomycota</taxon>
        <taxon>Pezizomycotina</taxon>
        <taxon>Leotiomycetes</taxon>
        <taxon>Helotiales</taxon>
        <taxon>Helotiaceae</taxon>
        <taxon>Hymenoscyphus</taxon>
    </lineage>
</organism>
<evidence type="ECO:0000256" key="4">
    <source>
        <dbReference type="ARBA" id="ARBA00023004"/>
    </source>
</evidence>
<comment type="cofactor">
    <cofactor evidence="1 5">
        <name>heme</name>
        <dbReference type="ChEBI" id="CHEBI:30413"/>
    </cofactor>
</comment>
<evidence type="ECO:0000256" key="3">
    <source>
        <dbReference type="ARBA" id="ARBA00022723"/>
    </source>
</evidence>
<comment type="similarity">
    <text evidence="2">Belongs to the cytochrome P450 family.</text>
</comment>
<keyword evidence="5" id="KW-0349">Heme</keyword>
<gene>
    <name evidence="6" type="ORF">HYFRA_00003669</name>
</gene>
<sequence>MTDAFQKRTILALFIVLTSLLVRKLLQTRQKGKTLPQEPPCKPAKIPLIGHAIGLFWHRTGDKWNLPIFSISIFGGKVHIISSPELMHPLHRQPKAASFWFFEAHFTSTLGGMSKRSSRNLAANLEPESSETGLLVEGLKKIQFALSPQGGMLAMNRRAAEVTKSRLDGICATSRDREVSRKVDLWAWTQHEVTVATTECIYGPQNPYRDREVENGFWDFADGTIMVLLAGFLPRNGMFASKPLAGRQKVVKAMDRYFSSGAYKDGSSLVKARYSVLKGRIDDIDLAKFECVNGIAILANTVPTAFWAIFHIFSDHVVLEEVRKQVEKIIETNSTTGDGVLRKIDLRRIKEAPLLFSTIQEAMRLRATGTGPRMVMQDIHLGPENYLLKKDSVIMIANKALHLDKEAWGEDANTFRADRFSEKTPTNAFRGFGGGVNLCPGKNFALLEIATLVAMLVMRFDLLPEGGAWSEPGQNLENMSLQTAPPERKVVVDIVPREGLEGTEWDFVL</sequence>
<keyword evidence="3 5" id="KW-0479">Metal-binding</keyword>
<dbReference type="GO" id="GO:0005506">
    <property type="term" value="F:iron ion binding"/>
    <property type="evidence" value="ECO:0007669"/>
    <property type="project" value="InterPro"/>
</dbReference>
<evidence type="ECO:0000313" key="7">
    <source>
        <dbReference type="Proteomes" id="UP000696280"/>
    </source>
</evidence>
<dbReference type="PANTHER" id="PTHR47582">
    <property type="entry name" value="P450, PUTATIVE (EUROFUNG)-RELATED"/>
    <property type="match status" value="1"/>
</dbReference>
<dbReference type="CDD" id="cd11040">
    <property type="entry name" value="CYP7_CYP8-like"/>
    <property type="match status" value="1"/>
</dbReference>
<accession>A0A9N9KZF0</accession>
<dbReference type="Proteomes" id="UP000696280">
    <property type="component" value="Unassembled WGS sequence"/>
</dbReference>
<evidence type="ECO:0000256" key="2">
    <source>
        <dbReference type="ARBA" id="ARBA00010617"/>
    </source>
</evidence>
<feature type="binding site" description="axial binding residue" evidence="5">
    <location>
        <position position="439"/>
    </location>
    <ligand>
        <name>heme</name>
        <dbReference type="ChEBI" id="CHEBI:30413"/>
    </ligand>
    <ligandPart>
        <name>Fe</name>
        <dbReference type="ChEBI" id="CHEBI:18248"/>
    </ligandPart>
</feature>
<dbReference type="PRINTS" id="PR00465">
    <property type="entry name" value="EP450IV"/>
</dbReference>
<dbReference type="Gene3D" id="1.10.630.10">
    <property type="entry name" value="Cytochrome P450"/>
    <property type="match status" value="1"/>
</dbReference>